<evidence type="ECO:0000313" key="2">
    <source>
        <dbReference type="EMBL" id="XCN74193.1"/>
    </source>
</evidence>
<feature type="transmembrane region" description="Helical" evidence="1">
    <location>
        <begin position="15"/>
        <end position="39"/>
    </location>
</feature>
<dbReference type="KEGG" id="eaj:Q3M24_05440"/>
<keyword evidence="1" id="KW-0812">Transmembrane</keyword>
<dbReference type="EMBL" id="CP159373">
    <property type="protein sequence ID" value="XCN74193.1"/>
    <property type="molecule type" value="Genomic_DNA"/>
</dbReference>
<keyword evidence="1" id="KW-0472">Membrane</keyword>
<evidence type="ECO:0000256" key="1">
    <source>
        <dbReference type="SAM" id="Phobius"/>
    </source>
</evidence>
<feature type="transmembrane region" description="Helical" evidence="1">
    <location>
        <begin position="81"/>
        <end position="102"/>
    </location>
</feature>
<keyword evidence="1" id="KW-1133">Transmembrane helix</keyword>
<name>A0AAU8LZ99_9BACT</name>
<sequence length="135" mass="14881">MWEQEESGADKMRNAIFWTGVALIVTGVIALLGLAIVAVDIIRDPEGVALVKWLAAQADKHEFYLRGFFEATKFEFNLSPALQYVFFGIIGLLVMNIFAAIVKGFISIGAQLVQVAGIQQADKIDGKKSNKFKKM</sequence>
<reference evidence="2" key="2">
    <citation type="submission" date="2024-06" db="EMBL/GenBank/DDBJ databases">
        <authorList>
            <person name="Plum-Jensen L.E."/>
            <person name="Schramm A."/>
            <person name="Marshall I.P.G."/>
        </authorList>
    </citation>
    <scope>NUCLEOTIDE SEQUENCE</scope>
    <source>
        <strain evidence="2">Rat1</strain>
    </source>
</reference>
<gene>
    <name evidence="2" type="ORF">Q3M24_05440</name>
</gene>
<proteinExistence type="predicted"/>
<protein>
    <submittedName>
        <fullName evidence="2">Uncharacterized protein</fullName>
    </submittedName>
</protein>
<reference evidence="2" key="1">
    <citation type="journal article" date="2024" name="Syst. Appl. Microbiol.">
        <title>First single-strain enrichments of Electrothrix cable bacteria, description of E. aestuarii sp. nov. and E. rattekaaiensis sp. nov., and proposal of a cable bacteria taxonomy following the rules of the SeqCode.</title>
        <authorList>
            <person name="Plum-Jensen L.E."/>
            <person name="Schramm A."/>
            <person name="Marshall I.P.G."/>
        </authorList>
    </citation>
    <scope>NUCLEOTIDE SEQUENCE</scope>
    <source>
        <strain evidence="2">Rat1</strain>
    </source>
</reference>
<accession>A0AAU8LZ99</accession>
<dbReference type="AlphaFoldDB" id="A0AAU8LZ99"/>
<organism evidence="2">
    <name type="scientific">Candidatus Electrothrix aestuarii</name>
    <dbReference type="NCBI Taxonomy" id="3062594"/>
    <lineage>
        <taxon>Bacteria</taxon>
        <taxon>Pseudomonadati</taxon>
        <taxon>Thermodesulfobacteriota</taxon>
        <taxon>Desulfobulbia</taxon>
        <taxon>Desulfobulbales</taxon>
        <taxon>Desulfobulbaceae</taxon>
        <taxon>Candidatus Electrothrix</taxon>
    </lineage>
</organism>